<dbReference type="PANTHER" id="PTHR46211">
    <property type="entry name" value="GLYCEROPHOSPHORYL DIESTER PHOSPHODIESTERASE"/>
    <property type="match status" value="1"/>
</dbReference>
<dbReference type="Proteomes" id="UP001595962">
    <property type="component" value="Unassembled WGS sequence"/>
</dbReference>
<keyword evidence="3" id="KW-1185">Reference proteome</keyword>
<protein>
    <submittedName>
        <fullName evidence="2">Glycerophosphodiester phosphodiesterase</fullName>
    </submittedName>
</protein>
<evidence type="ECO:0000259" key="1">
    <source>
        <dbReference type="PROSITE" id="PS51704"/>
    </source>
</evidence>
<gene>
    <name evidence="2" type="ORF">ACFO3I_10550</name>
</gene>
<evidence type="ECO:0000313" key="2">
    <source>
        <dbReference type="EMBL" id="MFC4655452.1"/>
    </source>
</evidence>
<dbReference type="PANTHER" id="PTHR46211:SF1">
    <property type="entry name" value="GLYCEROPHOSPHODIESTER PHOSPHODIESTERASE, CYTOPLASMIC"/>
    <property type="match status" value="1"/>
</dbReference>
<name>A0ABV9JMH1_9GAMM</name>
<dbReference type="InterPro" id="IPR030395">
    <property type="entry name" value="GP_PDE_dom"/>
</dbReference>
<comment type="caution">
    <text evidence="2">The sequence shown here is derived from an EMBL/GenBank/DDBJ whole genome shotgun (WGS) entry which is preliminary data.</text>
</comment>
<dbReference type="Gene3D" id="3.20.20.190">
    <property type="entry name" value="Phosphatidylinositol (PI) phosphodiesterase"/>
    <property type="match status" value="1"/>
</dbReference>
<dbReference type="Pfam" id="PF03009">
    <property type="entry name" value="GDPD"/>
    <property type="match status" value="1"/>
</dbReference>
<organism evidence="2 3">
    <name type="scientific">Rheinheimera marina</name>
    <dbReference type="NCBI Taxonomy" id="1774958"/>
    <lineage>
        <taxon>Bacteria</taxon>
        <taxon>Pseudomonadati</taxon>
        <taxon>Pseudomonadota</taxon>
        <taxon>Gammaproteobacteria</taxon>
        <taxon>Chromatiales</taxon>
        <taxon>Chromatiaceae</taxon>
        <taxon>Rheinheimera</taxon>
    </lineage>
</organism>
<evidence type="ECO:0000313" key="3">
    <source>
        <dbReference type="Proteomes" id="UP001595962"/>
    </source>
</evidence>
<dbReference type="EMBL" id="JBHSGB010000010">
    <property type="protein sequence ID" value="MFC4655452.1"/>
    <property type="molecule type" value="Genomic_DNA"/>
</dbReference>
<dbReference type="PROSITE" id="PS51704">
    <property type="entry name" value="GP_PDE"/>
    <property type="match status" value="1"/>
</dbReference>
<dbReference type="SUPFAM" id="SSF51695">
    <property type="entry name" value="PLC-like phosphodiesterases"/>
    <property type="match status" value="1"/>
</dbReference>
<sequence>MKVIAHRGYSGHYPENTLLAIAKALDADCDGIEIDLYRVEDTLVVIHDSDVSRTTNGNGLLSQFSLQQLLQLDAGNGESVPTLWQVLQLVNNQCLLNIELKGADTAELFLQELAHAEQQLGVNPGLLLISSFNHHLLRLIQQHRPDLKLGALTASLPLDYAAFASALGAYSINCDKDFINEALVQDAHRRGLEVWVYTVNSVQRALQLQQMGVDAIFCNYPAEARGWLQAGN</sequence>
<proteinExistence type="predicted"/>
<dbReference type="CDD" id="cd08556">
    <property type="entry name" value="GDPD"/>
    <property type="match status" value="1"/>
</dbReference>
<dbReference type="RefSeq" id="WP_377333951.1">
    <property type="nucleotide sequence ID" value="NZ_JBHSGB010000010.1"/>
</dbReference>
<dbReference type="InterPro" id="IPR017946">
    <property type="entry name" value="PLC-like_Pdiesterase_TIM-brl"/>
</dbReference>
<reference evidence="3" key="1">
    <citation type="journal article" date="2019" name="Int. J. Syst. Evol. Microbiol.">
        <title>The Global Catalogue of Microorganisms (GCM) 10K type strain sequencing project: providing services to taxonomists for standard genome sequencing and annotation.</title>
        <authorList>
            <consortium name="The Broad Institute Genomics Platform"/>
            <consortium name="The Broad Institute Genome Sequencing Center for Infectious Disease"/>
            <person name="Wu L."/>
            <person name="Ma J."/>
        </authorList>
    </citation>
    <scope>NUCLEOTIDE SEQUENCE [LARGE SCALE GENOMIC DNA]</scope>
    <source>
        <strain evidence="3">DT28</strain>
    </source>
</reference>
<accession>A0ABV9JMH1</accession>
<feature type="domain" description="GP-PDE" evidence="1">
    <location>
        <begin position="1"/>
        <end position="228"/>
    </location>
</feature>